<dbReference type="GO" id="GO:0019544">
    <property type="term" value="P:L-arginine catabolic process to L-glutamate"/>
    <property type="evidence" value="ECO:0007669"/>
    <property type="project" value="TreeGrafter"/>
</dbReference>
<comment type="caution">
    <text evidence="9">The sequence shown here is derived from an EMBL/GenBank/DDBJ whole genome shotgun (WGS) entry which is preliminary data.</text>
</comment>
<evidence type="ECO:0000313" key="9">
    <source>
        <dbReference type="EMBL" id="RZS90435.1"/>
    </source>
</evidence>
<dbReference type="UniPathway" id="UPA00098">
    <property type="reaction ID" value="UER00358"/>
</dbReference>
<keyword evidence="5" id="KW-0808">Transferase</keyword>
<dbReference type="EMBL" id="SGXE01000008">
    <property type="protein sequence ID" value="RZS90435.1"/>
    <property type="molecule type" value="Genomic_DNA"/>
</dbReference>
<comment type="cofactor">
    <cofactor evidence="1">
        <name>pyridoxal 5'-phosphate</name>
        <dbReference type="ChEBI" id="CHEBI:597326"/>
    </cofactor>
</comment>
<evidence type="ECO:0000256" key="5">
    <source>
        <dbReference type="ARBA" id="ARBA00022679"/>
    </source>
</evidence>
<dbReference type="GO" id="GO:0004587">
    <property type="term" value="F:ornithine aminotransferase activity"/>
    <property type="evidence" value="ECO:0007669"/>
    <property type="project" value="UniProtKB-EC"/>
</dbReference>
<dbReference type="CDD" id="cd00610">
    <property type="entry name" value="OAT_like"/>
    <property type="match status" value="1"/>
</dbReference>
<keyword evidence="10" id="KW-1185">Reference proteome</keyword>
<dbReference type="SUPFAM" id="SSF53383">
    <property type="entry name" value="PLP-dependent transferases"/>
    <property type="match status" value="1"/>
</dbReference>
<evidence type="ECO:0000256" key="7">
    <source>
        <dbReference type="ARBA" id="ARBA00030587"/>
    </source>
</evidence>
<gene>
    <name evidence="9" type="ORF">EV197_3420</name>
</gene>
<evidence type="ECO:0000256" key="3">
    <source>
        <dbReference type="ARBA" id="ARBA00012924"/>
    </source>
</evidence>
<dbReference type="PIRSF" id="PIRSF000521">
    <property type="entry name" value="Transaminase_4ab_Lys_Orn"/>
    <property type="match status" value="1"/>
</dbReference>
<evidence type="ECO:0000256" key="8">
    <source>
        <dbReference type="RuleBase" id="RU003560"/>
    </source>
</evidence>
<evidence type="ECO:0000313" key="10">
    <source>
        <dbReference type="Proteomes" id="UP000292262"/>
    </source>
</evidence>
<evidence type="ECO:0000256" key="1">
    <source>
        <dbReference type="ARBA" id="ARBA00001933"/>
    </source>
</evidence>
<protein>
    <recommendedName>
        <fullName evidence="3">ornithine aminotransferase</fullName>
        <ecNumber evidence="3">2.6.1.13</ecNumber>
    </recommendedName>
    <alternativeName>
        <fullName evidence="7">Ornithine--oxo-acid aminotransferase</fullName>
    </alternativeName>
</protein>
<dbReference type="PANTHER" id="PTHR11986:SF18">
    <property type="entry name" value="ORNITHINE AMINOTRANSFERASE, MITOCHONDRIAL"/>
    <property type="match status" value="1"/>
</dbReference>
<dbReference type="OrthoDB" id="9801052at2"/>
<dbReference type="EC" id="2.6.1.13" evidence="3"/>
<dbReference type="FunFam" id="3.90.1150.10:FF:000152">
    <property type="entry name" value="Ornithine aminotransferase"/>
    <property type="match status" value="2"/>
</dbReference>
<dbReference type="NCBIfam" id="TIGR01885">
    <property type="entry name" value="Orn_aminotrans"/>
    <property type="match status" value="1"/>
</dbReference>
<dbReference type="GO" id="GO:0010121">
    <property type="term" value="P:L-arginine catabolic process to proline via ornithine"/>
    <property type="evidence" value="ECO:0007669"/>
    <property type="project" value="TreeGrafter"/>
</dbReference>
<proteinExistence type="inferred from homology"/>
<dbReference type="RefSeq" id="WP_130287919.1">
    <property type="nucleotide sequence ID" value="NZ_SGXE01000008.1"/>
</dbReference>
<sequence length="426" mass="46642">MAVLEKLTSQQAIDLENKYGAHNYHPLPVVLSRGEGVYVWDAEGEKYYDFLSAYSAVNQGHCHPKIVDAMVKQAQTLTLTSRAFYNDMLGRLEKFATEYFSFDKLLPMNTGAEAVETAIKICRRWAYAKKGIAENDAQIIVCENNFHGRTTTIISFSNDPVARANFGPYTQGFIKIEYDNLVALEDTLKNHDNIAGFLVEPIQGEAGVYVPSEDYLVKAKALCEKYNVLFLADEVQTGIARTGRLLATCGNCSCADKNCSGTPEVKPDILILGKALSGGAYPVSAVLANDDIMDVITPGSHGSTFGGNPVAAAVAIAALEVIRDEKLAINAYELGVIFREELNTYIKTSNIVKLVRGKGLLNAIVINDDKESETAWNICVALKENGLLAKPTHGNIIRFAPPLVMNKEQLMECVEIITTTLKAFEK</sequence>
<dbReference type="InterPro" id="IPR015421">
    <property type="entry name" value="PyrdxlP-dep_Trfase_major"/>
</dbReference>
<dbReference type="PANTHER" id="PTHR11986">
    <property type="entry name" value="AMINOTRANSFERASE CLASS III"/>
    <property type="match status" value="1"/>
</dbReference>
<reference evidence="9 10" key="1">
    <citation type="submission" date="2019-02" db="EMBL/GenBank/DDBJ databases">
        <title>Genomic Encyclopedia of Type Strains, Phase IV (KMG-IV): sequencing the most valuable type-strain genomes for metagenomic binning, comparative biology and taxonomic classification.</title>
        <authorList>
            <person name="Goeker M."/>
        </authorList>
    </citation>
    <scope>NUCLEOTIDE SEQUENCE [LARGE SCALE GENOMIC DNA]</scope>
    <source>
        <strain evidence="9 10">DSM 17196</strain>
    </source>
</reference>
<dbReference type="FunFam" id="3.40.640.10:FF:000011">
    <property type="entry name" value="Ornithine aminotransferase"/>
    <property type="match status" value="1"/>
</dbReference>
<evidence type="ECO:0000256" key="4">
    <source>
        <dbReference type="ARBA" id="ARBA00022576"/>
    </source>
</evidence>
<name>A0A4Q7NTL6_9FLAO</name>
<dbReference type="GO" id="GO:0030170">
    <property type="term" value="F:pyridoxal phosphate binding"/>
    <property type="evidence" value="ECO:0007669"/>
    <property type="project" value="InterPro"/>
</dbReference>
<evidence type="ECO:0000256" key="6">
    <source>
        <dbReference type="ARBA" id="ARBA00022898"/>
    </source>
</evidence>
<comment type="pathway">
    <text evidence="2">Amino-acid biosynthesis; L-proline biosynthesis; L-glutamate 5-semialdehyde from L-ornithine: step 1/1.</text>
</comment>
<keyword evidence="6 8" id="KW-0663">Pyridoxal phosphate</keyword>
<dbReference type="AlphaFoldDB" id="A0A4Q7NTL6"/>
<dbReference type="GO" id="GO:0005737">
    <property type="term" value="C:cytoplasm"/>
    <property type="evidence" value="ECO:0007669"/>
    <property type="project" value="TreeGrafter"/>
</dbReference>
<accession>A0A4Q7NTL6</accession>
<dbReference type="InterPro" id="IPR015424">
    <property type="entry name" value="PyrdxlP-dep_Trfase"/>
</dbReference>
<dbReference type="InterPro" id="IPR050103">
    <property type="entry name" value="Class-III_PLP-dep_AT"/>
</dbReference>
<dbReference type="Gene3D" id="3.90.1150.10">
    <property type="entry name" value="Aspartate Aminotransferase, domain 1"/>
    <property type="match status" value="1"/>
</dbReference>
<dbReference type="GO" id="GO:0042802">
    <property type="term" value="F:identical protein binding"/>
    <property type="evidence" value="ECO:0007669"/>
    <property type="project" value="TreeGrafter"/>
</dbReference>
<comment type="similarity">
    <text evidence="8">Belongs to the class-III pyridoxal-phosphate-dependent aminotransferase family.</text>
</comment>
<keyword evidence="4" id="KW-0032">Aminotransferase</keyword>
<dbReference type="Gene3D" id="3.40.640.10">
    <property type="entry name" value="Type I PLP-dependent aspartate aminotransferase-like (Major domain)"/>
    <property type="match status" value="1"/>
</dbReference>
<dbReference type="GO" id="GO:0055129">
    <property type="term" value="P:L-proline biosynthetic process"/>
    <property type="evidence" value="ECO:0007669"/>
    <property type="project" value="UniProtKB-UniPathway"/>
</dbReference>
<evidence type="ECO:0000256" key="2">
    <source>
        <dbReference type="ARBA" id="ARBA00004998"/>
    </source>
</evidence>
<organism evidence="9 10">
    <name type="scientific">Aquimarina brevivitae</name>
    <dbReference type="NCBI Taxonomy" id="323412"/>
    <lineage>
        <taxon>Bacteria</taxon>
        <taxon>Pseudomonadati</taxon>
        <taxon>Bacteroidota</taxon>
        <taxon>Flavobacteriia</taxon>
        <taxon>Flavobacteriales</taxon>
        <taxon>Flavobacteriaceae</taxon>
        <taxon>Aquimarina</taxon>
    </lineage>
</organism>
<dbReference type="InterPro" id="IPR015422">
    <property type="entry name" value="PyrdxlP-dep_Trfase_small"/>
</dbReference>
<dbReference type="Proteomes" id="UP000292262">
    <property type="component" value="Unassembled WGS sequence"/>
</dbReference>
<dbReference type="InterPro" id="IPR010164">
    <property type="entry name" value="Orn_aminotrans"/>
</dbReference>
<dbReference type="InterPro" id="IPR005814">
    <property type="entry name" value="Aminotrans_3"/>
</dbReference>
<dbReference type="Pfam" id="PF00202">
    <property type="entry name" value="Aminotran_3"/>
    <property type="match status" value="1"/>
</dbReference>